<name>A0A6G1WK89_9HYPH</name>
<evidence type="ECO:0000313" key="1">
    <source>
        <dbReference type="EMBL" id="MQW70141.1"/>
    </source>
</evidence>
<dbReference type="EMBL" id="WISB01000089">
    <property type="protein sequence ID" value="MQW70141.1"/>
    <property type="molecule type" value="Genomic_DNA"/>
</dbReference>
<gene>
    <name evidence="1" type="ORF">GHJ91_13515</name>
</gene>
<proteinExistence type="predicted"/>
<accession>A0A6G1WK89</accession>
<protein>
    <submittedName>
        <fullName evidence="1">Uncharacterized protein</fullName>
    </submittedName>
</protein>
<reference evidence="1" key="1">
    <citation type="journal article" date="2013" name="Genome Biol.">
        <title>Comparative genomics of the core and accessory genomes of 48 Sinorhizobium strains comprising five genospecies.</title>
        <authorList>
            <person name="Sugawara M."/>
            <person name="Epstein B."/>
            <person name="Badgley B.D."/>
            <person name="Unno T."/>
            <person name="Xu L."/>
            <person name="Reese J."/>
            <person name="Gyaneshwar P."/>
            <person name="Denny R."/>
            <person name="Mudge J."/>
            <person name="Bharti A.K."/>
            <person name="Farmer A.D."/>
            <person name="May G.D."/>
            <person name="Woodward J.E."/>
            <person name="Medigue C."/>
            <person name="Vallenet D."/>
            <person name="Lajus A."/>
            <person name="Rouy Z."/>
            <person name="Martinez-Vaz B."/>
            <person name="Tiffin P."/>
            <person name="Young N.D."/>
            <person name="Sadowsky M.J."/>
        </authorList>
    </citation>
    <scope>NUCLEOTIDE SEQUENCE</scope>
    <source>
        <strain evidence="1">M1</strain>
    </source>
</reference>
<organism evidence="1">
    <name type="scientific">Sinorhizobium medicae</name>
    <dbReference type="NCBI Taxonomy" id="110321"/>
    <lineage>
        <taxon>Bacteria</taxon>
        <taxon>Pseudomonadati</taxon>
        <taxon>Pseudomonadota</taxon>
        <taxon>Alphaproteobacteria</taxon>
        <taxon>Hyphomicrobiales</taxon>
        <taxon>Rhizobiaceae</taxon>
        <taxon>Sinorhizobium/Ensifer group</taxon>
        <taxon>Sinorhizobium</taxon>
    </lineage>
</organism>
<comment type="caution">
    <text evidence="1">The sequence shown here is derived from an EMBL/GenBank/DDBJ whole genome shotgun (WGS) entry which is preliminary data.</text>
</comment>
<sequence>MIALETVRKVGAASPLPRRLESLRKQASSESGFGILISMSQLDRTTATESV</sequence>
<dbReference type="AlphaFoldDB" id="A0A6G1WK89"/>